<accession>A0A4S3K5P9</accession>
<gene>
    <name evidence="1" type="ORF">DFR24_1124</name>
</gene>
<evidence type="ECO:0000313" key="1">
    <source>
        <dbReference type="EMBL" id="TDU31744.1"/>
    </source>
</evidence>
<organism evidence="1 2">
    <name type="scientific">Panacagrimonas perspica</name>
    <dbReference type="NCBI Taxonomy" id="381431"/>
    <lineage>
        <taxon>Bacteria</taxon>
        <taxon>Pseudomonadati</taxon>
        <taxon>Pseudomonadota</taxon>
        <taxon>Gammaproteobacteria</taxon>
        <taxon>Nevskiales</taxon>
        <taxon>Nevskiaceae</taxon>
        <taxon>Panacagrimonas</taxon>
    </lineage>
</organism>
<proteinExistence type="predicted"/>
<keyword evidence="2" id="KW-1185">Reference proteome</keyword>
<reference evidence="1 2" key="1">
    <citation type="submission" date="2019-03" db="EMBL/GenBank/DDBJ databases">
        <title>Genomic Encyclopedia of Type Strains, Phase IV (KMG-IV): sequencing the most valuable type-strain genomes for metagenomic binning, comparative biology and taxonomic classification.</title>
        <authorList>
            <person name="Goeker M."/>
        </authorList>
    </citation>
    <scope>NUCLEOTIDE SEQUENCE [LARGE SCALE GENOMIC DNA]</scope>
    <source>
        <strain evidence="1 2">DSM 26377</strain>
    </source>
</reference>
<comment type="caution">
    <text evidence="1">The sequence shown here is derived from an EMBL/GenBank/DDBJ whole genome shotgun (WGS) entry which is preliminary data.</text>
</comment>
<dbReference type="AlphaFoldDB" id="A0A4S3K5P9"/>
<dbReference type="Proteomes" id="UP000295341">
    <property type="component" value="Unassembled WGS sequence"/>
</dbReference>
<dbReference type="EMBL" id="SOBT01000008">
    <property type="protein sequence ID" value="TDU31744.1"/>
    <property type="molecule type" value="Genomic_DNA"/>
</dbReference>
<dbReference type="RefSeq" id="WP_133880303.1">
    <property type="nucleotide sequence ID" value="NZ_MWIN01000012.1"/>
</dbReference>
<sequence length="120" mass="13548">MRNVATVPPGERALPAGFEDIEPFVSYWAVAGQNERRYQRCDTTFDEVRRFYDAMLPRADDAMKHLADFPLRDMPGPEARLMRLVLSLAQASMAVEVQGGARVPNAPWPDTVRILTEETL</sequence>
<name>A0A4S3K5P9_9GAMM</name>
<dbReference type="OrthoDB" id="6690820at2"/>
<protein>
    <submittedName>
        <fullName evidence="1">Uncharacterized protein</fullName>
    </submittedName>
</protein>
<evidence type="ECO:0000313" key="2">
    <source>
        <dbReference type="Proteomes" id="UP000295341"/>
    </source>
</evidence>